<keyword evidence="13" id="KW-1015">Disulfide bond</keyword>
<protein>
    <recommendedName>
        <fullName evidence="19">Sodium/potassium-transporting ATPase subunit beta</fullName>
    </recommendedName>
</protein>
<keyword evidence="8" id="KW-0735">Signal-anchor</keyword>
<proteinExistence type="inferred from homology"/>
<dbReference type="PANTHER" id="PTHR11523:SF47">
    <property type="entry name" value="SODIUM_POTASSIUM-TRANSPORTING ATPASE SUBUNIT BETA-3"/>
    <property type="match status" value="1"/>
</dbReference>
<dbReference type="GO" id="GO:0006814">
    <property type="term" value="P:sodium ion transport"/>
    <property type="evidence" value="ECO:0007669"/>
    <property type="project" value="UniProtKB-KW"/>
</dbReference>
<evidence type="ECO:0000256" key="11">
    <source>
        <dbReference type="ARBA" id="ARBA00023065"/>
    </source>
</evidence>
<evidence type="ECO:0000256" key="6">
    <source>
        <dbReference type="ARBA" id="ARBA00022692"/>
    </source>
</evidence>
<comment type="subunit">
    <text evidence="18">The sodium/potassium-transporting ATPase is composed of a catalytic alpha subunit, an auxiliary non-catalytic beta subunit and an additional regulatory subunit. Interacts with catalytic alpha subunit ATP12A.</text>
</comment>
<dbReference type="Proteomes" id="UP000002280">
    <property type="component" value="Chromosome 7"/>
</dbReference>
<comment type="similarity">
    <text evidence="1 19">Belongs to the X(+)/potassium ATPases subunit beta family.</text>
</comment>
<sequence>FLSKPFPSEYLRIFRISKMWIHHLLLALPSPFWSDLAGFSSPPAHGLEGYWDECQTLSDETPKYQDLIASPGLSIIPKPMNALEIFVNISEKTSYEHYVTALGHFLKKYEDSMQEKNIECESGIFFEQKSRSKLACKFSLKILQVCSGLNDSSYGFDEGSPCVILKMNRIIGLKPEGNPSIQCHVKEERVNLVTFPDAGKIDLMYFPYYGKKAHKNYLQPLVALKVNFQPGSEEASIECKVEGSPNLKNQDERDKFLGRIAFKVTLAH</sequence>
<dbReference type="AlphaFoldDB" id="A0A5F8GU29"/>
<dbReference type="Gene3D" id="2.60.40.1660">
    <property type="entry name" value="Na, k-atpase alpha subunit"/>
    <property type="match status" value="1"/>
</dbReference>
<dbReference type="GO" id="GO:0016323">
    <property type="term" value="C:basolateral plasma membrane"/>
    <property type="evidence" value="ECO:0007669"/>
    <property type="project" value="UniProtKB-SubCell"/>
</dbReference>
<evidence type="ECO:0000256" key="15">
    <source>
        <dbReference type="ARBA" id="ARBA00023201"/>
    </source>
</evidence>
<keyword evidence="10" id="KW-0915">Sodium</keyword>
<dbReference type="Ensembl" id="ENSMODT00000072673.1">
    <property type="protein sequence ID" value="ENSMODP00000051153.1"/>
    <property type="gene ID" value="ENSMODG00000045173.1"/>
</dbReference>
<dbReference type="Bgee" id="ENSMODG00000045173">
    <property type="expression patterns" value="Expressed in placenta and 18 other cell types or tissues"/>
</dbReference>
<evidence type="ECO:0000256" key="14">
    <source>
        <dbReference type="ARBA" id="ARBA00023180"/>
    </source>
</evidence>
<dbReference type="GO" id="GO:0006813">
    <property type="term" value="P:potassium ion transport"/>
    <property type="evidence" value="ECO:0007669"/>
    <property type="project" value="UniProtKB-KW"/>
</dbReference>
<dbReference type="Pfam" id="PF00287">
    <property type="entry name" value="Na_K-ATPase"/>
    <property type="match status" value="1"/>
</dbReference>
<evidence type="ECO:0000256" key="16">
    <source>
        <dbReference type="ARBA" id="ARBA00037667"/>
    </source>
</evidence>
<keyword evidence="15" id="KW-0739">Sodium transport</keyword>
<dbReference type="InterPro" id="IPR000402">
    <property type="entry name" value="Na/K_ATPase_sub_beta"/>
</dbReference>
<evidence type="ECO:0000256" key="8">
    <source>
        <dbReference type="ARBA" id="ARBA00022968"/>
    </source>
</evidence>
<dbReference type="GO" id="GO:0005890">
    <property type="term" value="C:sodium:potassium-exchanging ATPase complex"/>
    <property type="evidence" value="ECO:0007669"/>
    <property type="project" value="InterPro"/>
</dbReference>
<evidence type="ECO:0000256" key="1">
    <source>
        <dbReference type="ARBA" id="ARBA00005876"/>
    </source>
</evidence>
<keyword evidence="21" id="KW-1185">Reference proteome</keyword>
<reference evidence="20" key="2">
    <citation type="submission" date="2025-08" db="UniProtKB">
        <authorList>
            <consortium name="Ensembl"/>
        </authorList>
    </citation>
    <scope>IDENTIFICATION</scope>
</reference>
<keyword evidence="2 19" id="KW-0813">Transport</keyword>
<evidence type="ECO:0000256" key="19">
    <source>
        <dbReference type="RuleBase" id="RU362099"/>
    </source>
</evidence>
<reference evidence="20 21" key="1">
    <citation type="journal article" date="2007" name="Nature">
        <title>Genome of the marsupial Monodelphis domestica reveals innovation in non-coding sequences.</title>
        <authorList>
            <person name="Mikkelsen T.S."/>
            <person name="Wakefield M.J."/>
            <person name="Aken B."/>
            <person name="Amemiya C.T."/>
            <person name="Chang J.L."/>
            <person name="Duke S."/>
            <person name="Garber M."/>
            <person name="Gentles A.J."/>
            <person name="Goodstadt L."/>
            <person name="Heger A."/>
            <person name="Jurka J."/>
            <person name="Kamal M."/>
            <person name="Mauceli E."/>
            <person name="Searle S.M."/>
            <person name="Sharpe T."/>
            <person name="Baker M.L."/>
            <person name="Batzer M.A."/>
            <person name="Benos P.V."/>
            <person name="Belov K."/>
            <person name="Clamp M."/>
            <person name="Cook A."/>
            <person name="Cuff J."/>
            <person name="Das R."/>
            <person name="Davidow L."/>
            <person name="Deakin J.E."/>
            <person name="Fazzari M.J."/>
            <person name="Glass J.L."/>
            <person name="Grabherr M."/>
            <person name="Greally J.M."/>
            <person name="Gu W."/>
            <person name="Hore T.A."/>
            <person name="Huttley G.A."/>
            <person name="Kleber M."/>
            <person name="Jirtle R.L."/>
            <person name="Koina E."/>
            <person name="Lee J.T."/>
            <person name="Mahony S."/>
            <person name="Marra M.A."/>
            <person name="Miller R.D."/>
            <person name="Nicholls R.D."/>
            <person name="Oda M."/>
            <person name="Papenfuss A.T."/>
            <person name="Parra Z.E."/>
            <person name="Pollock D.D."/>
            <person name="Ray D.A."/>
            <person name="Schein J.E."/>
            <person name="Speed T.P."/>
            <person name="Thompson K."/>
            <person name="VandeBerg J.L."/>
            <person name="Wade C.M."/>
            <person name="Walker J.A."/>
            <person name="Waters P.D."/>
            <person name="Webber C."/>
            <person name="Weidman J.R."/>
            <person name="Xie X."/>
            <person name="Zody M.C."/>
            <person name="Baldwin J."/>
            <person name="Abdouelleil A."/>
            <person name="Abdulkadir J."/>
            <person name="Abebe A."/>
            <person name="Abera B."/>
            <person name="Abreu J."/>
            <person name="Acer S.C."/>
            <person name="Aftuck L."/>
            <person name="Alexander A."/>
            <person name="An P."/>
            <person name="Anderson E."/>
            <person name="Anderson S."/>
            <person name="Arachi H."/>
            <person name="Azer M."/>
            <person name="Bachantsang P."/>
            <person name="Barry A."/>
            <person name="Bayul T."/>
            <person name="Berlin A."/>
            <person name="Bessette D."/>
            <person name="Bloom T."/>
            <person name="Bloom T."/>
            <person name="Boguslavskiy L."/>
            <person name="Bonnet C."/>
            <person name="Boukhgalter B."/>
            <person name="Bourzgui I."/>
            <person name="Brown A."/>
            <person name="Cahill P."/>
            <person name="Channer S."/>
            <person name="Cheshatsang Y."/>
            <person name="Chuda L."/>
            <person name="Citroen M."/>
            <person name="Collymore A."/>
            <person name="Cooke P."/>
            <person name="Costello M."/>
            <person name="D'Aco K."/>
            <person name="Daza R."/>
            <person name="De Haan G."/>
            <person name="DeGray S."/>
            <person name="DeMaso C."/>
            <person name="Dhargay N."/>
            <person name="Dooley K."/>
            <person name="Dooley E."/>
            <person name="Doricent M."/>
            <person name="Dorje P."/>
            <person name="Dorjee K."/>
            <person name="Dupes A."/>
            <person name="Elong R."/>
            <person name="Falk J."/>
            <person name="Farina A."/>
            <person name="Faro S."/>
            <person name="Ferguson D."/>
            <person name="Fisher S."/>
            <person name="Foley C.D."/>
            <person name="Franke A."/>
            <person name="Friedrich D."/>
            <person name="Gadbois L."/>
            <person name="Gearin G."/>
            <person name="Gearin C.R."/>
            <person name="Giannoukos G."/>
            <person name="Goode T."/>
            <person name="Graham J."/>
            <person name="Grandbois E."/>
            <person name="Grewal S."/>
            <person name="Gyaltsen K."/>
            <person name="Hafez N."/>
            <person name="Hagos B."/>
            <person name="Hall J."/>
            <person name="Henson C."/>
            <person name="Hollinger A."/>
            <person name="Honan T."/>
            <person name="Huard M.D."/>
            <person name="Hughes L."/>
            <person name="Hurhula B."/>
            <person name="Husby M.E."/>
            <person name="Kamat A."/>
            <person name="Kanga B."/>
            <person name="Kashin S."/>
            <person name="Khazanovich D."/>
            <person name="Kisner P."/>
            <person name="Lance K."/>
            <person name="Lara M."/>
            <person name="Lee W."/>
            <person name="Lennon N."/>
            <person name="Letendre F."/>
            <person name="LeVine R."/>
            <person name="Lipovsky A."/>
            <person name="Liu X."/>
            <person name="Liu J."/>
            <person name="Liu S."/>
            <person name="Lokyitsang T."/>
            <person name="Lokyitsang Y."/>
            <person name="Lubonja R."/>
            <person name="Lui A."/>
            <person name="MacDonald P."/>
            <person name="Magnisalis V."/>
            <person name="Maru K."/>
            <person name="Matthews C."/>
            <person name="McCusker W."/>
            <person name="McDonough S."/>
            <person name="Mehta T."/>
            <person name="Meldrim J."/>
            <person name="Meneus L."/>
            <person name="Mihai O."/>
            <person name="Mihalev A."/>
            <person name="Mihova T."/>
            <person name="Mittelman R."/>
            <person name="Mlenga V."/>
            <person name="Montmayeur A."/>
            <person name="Mulrain L."/>
            <person name="Navidi A."/>
            <person name="Naylor J."/>
            <person name="Negash T."/>
            <person name="Nguyen T."/>
            <person name="Nguyen N."/>
            <person name="Nicol R."/>
            <person name="Norbu C."/>
            <person name="Norbu N."/>
            <person name="Novod N."/>
            <person name="O'Neill B."/>
            <person name="Osman S."/>
            <person name="Markiewicz E."/>
            <person name="Oyono O.L."/>
            <person name="Patti C."/>
            <person name="Phunkhang P."/>
            <person name="Pierre F."/>
            <person name="Priest M."/>
            <person name="Raghuraman S."/>
            <person name="Rege F."/>
            <person name="Reyes R."/>
            <person name="Rise C."/>
            <person name="Rogov P."/>
            <person name="Ross K."/>
            <person name="Ryan E."/>
            <person name="Settipalli S."/>
            <person name="Shea T."/>
            <person name="Sherpa N."/>
            <person name="Shi L."/>
            <person name="Shih D."/>
            <person name="Sparrow T."/>
            <person name="Spaulding J."/>
            <person name="Stalker J."/>
            <person name="Stange-Thomann N."/>
            <person name="Stavropoulos S."/>
            <person name="Stone C."/>
            <person name="Strader C."/>
            <person name="Tesfaye S."/>
            <person name="Thomson T."/>
            <person name="Thoulutsang Y."/>
            <person name="Thoulutsang D."/>
            <person name="Topham K."/>
            <person name="Topping I."/>
            <person name="Tsamla T."/>
            <person name="Vassiliev H."/>
            <person name="Vo A."/>
            <person name="Wangchuk T."/>
            <person name="Wangdi T."/>
            <person name="Weiand M."/>
            <person name="Wilkinson J."/>
            <person name="Wilson A."/>
            <person name="Yadav S."/>
            <person name="Young G."/>
            <person name="Yu Q."/>
            <person name="Zembek L."/>
            <person name="Zhong D."/>
            <person name="Zimmer A."/>
            <person name="Zwirko Z."/>
            <person name="Jaffe D.B."/>
            <person name="Alvarez P."/>
            <person name="Brockman W."/>
            <person name="Butler J."/>
            <person name="Chin C."/>
            <person name="Gnerre S."/>
            <person name="MacCallum I."/>
            <person name="Graves J.A."/>
            <person name="Ponting C.P."/>
            <person name="Breen M."/>
            <person name="Samollow P.B."/>
            <person name="Lander E.S."/>
            <person name="Lindblad-Toh K."/>
        </authorList>
    </citation>
    <scope>NUCLEOTIDE SEQUENCE [LARGE SCALE GENOMIC DNA]</scope>
</reference>
<reference evidence="20" key="3">
    <citation type="submission" date="2025-09" db="UniProtKB">
        <authorList>
            <consortium name="Ensembl"/>
        </authorList>
    </citation>
    <scope>IDENTIFICATION</scope>
</reference>
<evidence type="ECO:0000256" key="3">
    <source>
        <dbReference type="ARBA" id="ARBA00022475"/>
    </source>
</evidence>
<evidence type="ECO:0000256" key="18">
    <source>
        <dbReference type="ARBA" id="ARBA00038625"/>
    </source>
</evidence>
<keyword evidence="14" id="KW-0325">Glycoprotein</keyword>
<dbReference type="PROSITE" id="PS00391">
    <property type="entry name" value="ATPASE_NA_K_BETA_2"/>
    <property type="match status" value="1"/>
</dbReference>
<keyword evidence="5" id="KW-0740">Sodium/potassium transport</keyword>
<keyword evidence="3" id="KW-1003">Cell membrane</keyword>
<evidence type="ECO:0000256" key="10">
    <source>
        <dbReference type="ARBA" id="ARBA00023053"/>
    </source>
</evidence>
<keyword evidence="11 19" id="KW-0406">Ion transport</keyword>
<keyword evidence="6" id="KW-0812">Transmembrane</keyword>
<evidence type="ECO:0000256" key="2">
    <source>
        <dbReference type="ARBA" id="ARBA00022448"/>
    </source>
</evidence>
<keyword evidence="9" id="KW-1133">Transmembrane helix</keyword>
<evidence type="ECO:0000313" key="21">
    <source>
        <dbReference type="Proteomes" id="UP000002280"/>
    </source>
</evidence>
<evidence type="ECO:0000256" key="17">
    <source>
        <dbReference type="ARBA" id="ARBA00037810"/>
    </source>
</evidence>
<dbReference type="PANTHER" id="PTHR11523">
    <property type="entry name" value="SODIUM/POTASSIUM-DEPENDENT ATPASE BETA SUBUNIT"/>
    <property type="match status" value="1"/>
</dbReference>
<evidence type="ECO:0000256" key="13">
    <source>
        <dbReference type="ARBA" id="ARBA00023157"/>
    </source>
</evidence>
<evidence type="ECO:0000256" key="7">
    <source>
        <dbReference type="ARBA" id="ARBA00022958"/>
    </source>
</evidence>
<keyword evidence="12" id="KW-0472">Membrane</keyword>
<evidence type="ECO:0000256" key="12">
    <source>
        <dbReference type="ARBA" id="ARBA00023136"/>
    </source>
</evidence>
<dbReference type="GeneTree" id="ENSGT01030000234579"/>
<comment type="subcellular location">
    <subcellularLocation>
        <location evidence="17">Basolateral cell membrane</location>
        <topology evidence="17">Single-pass type II membrane protein</topology>
    </subcellularLocation>
    <subcellularLocation>
        <location evidence="19">Membrane</location>
    </subcellularLocation>
</comment>
<evidence type="ECO:0000256" key="9">
    <source>
        <dbReference type="ARBA" id="ARBA00022989"/>
    </source>
</evidence>
<name>A0A5F8GU29_MONDO</name>
<keyword evidence="4" id="KW-0633">Potassium transport</keyword>
<evidence type="ECO:0000313" key="20">
    <source>
        <dbReference type="Ensembl" id="ENSMODP00000051153.1"/>
    </source>
</evidence>
<comment type="function">
    <text evidence="16">This is the non-catalytic component of the active enzyme, which catalyzes the hydrolysis of ATP coupled with the exchange of Na(+) and K(+) ions across the plasma membrane. The exact function of the beta-3 subunit is not known.</text>
</comment>
<keyword evidence="7" id="KW-0630">Potassium</keyword>
<dbReference type="InterPro" id="IPR038702">
    <property type="entry name" value="Na/K_ATPase_sub_beta_sf"/>
</dbReference>
<evidence type="ECO:0000256" key="5">
    <source>
        <dbReference type="ARBA" id="ARBA00022607"/>
    </source>
</evidence>
<accession>A0A5F8GU29</accession>
<evidence type="ECO:0000256" key="4">
    <source>
        <dbReference type="ARBA" id="ARBA00022538"/>
    </source>
</evidence>
<dbReference type="NCBIfam" id="TIGR01107">
    <property type="entry name" value="Na_K_ATPase_bet"/>
    <property type="match status" value="1"/>
</dbReference>
<organism evidence="20 21">
    <name type="scientific">Monodelphis domestica</name>
    <name type="common">Gray short-tailed opossum</name>
    <dbReference type="NCBI Taxonomy" id="13616"/>
    <lineage>
        <taxon>Eukaryota</taxon>
        <taxon>Metazoa</taxon>
        <taxon>Chordata</taxon>
        <taxon>Craniata</taxon>
        <taxon>Vertebrata</taxon>
        <taxon>Euteleostomi</taxon>
        <taxon>Mammalia</taxon>
        <taxon>Metatheria</taxon>
        <taxon>Didelphimorphia</taxon>
        <taxon>Didelphidae</taxon>
        <taxon>Monodelphis</taxon>
    </lineage>
</organism>